<evidence type="ECO:0000256" key="2">
    <source>
        <dbReference type="SAM" id="MobiDB-lite"/>
    </source>
</evidence>
<dbReference type="AlphaFoldDB" id="A0A378JLD3"/>
<organism evidence="4 5">
    <name type="scientific">Legionella busanensis</name>
    <dbReference type="NCBI Taxonomy" id="190655"/>
    <lineage>
        <taxon>Bacteria</taxon>
        <taxon>Pseudomonadati</taxon>
        <taxon>Pseudomonadota</taxon>
        <taxon>Gammaproteobacteria</taxon>
        <taxon>Legionellales</taxon>
        <taxon>Legionellaceae</taxon>
        <taxon>Legionella</taxon>
    </lineage>
</organism>
<accession>A0A378JLD3</accession>
<proteinExistence type="predicted"/>
<reference evidence="4 5" key="1">
    <citation type="submission" date="2018-06" db="EMBL/GenBank/DDBJ databases">
        <authorList>
            <consortium name="Pathogen Informatics"/>
            <person name="Doyle S."/>
        </authorList>
    </citation>
    <scope>NUCLEOTIDE SEQUENCE [LARGE SCALE GENOMIC DNA]</scope>
    <source>
        <strain evidence="4 5">NCTC13316</strain>
    </source>
</reference>
<keyword evidence="3" id="KW-0472">Membrane</keyword>
<feature type="region of interest" description="Disordered" evidence="2">
    <location>
        <begin position="990"/>
        <end position="1009"/>
    </location>
</feature>
<gene>
    <name evidence="4" type="ORF">NCTC13316_01205</name>
</gene>
<feature type="transmembrane region" description="Helical" evidence="3">
    <location>
        <begin position="883"/>
        <end position="903"/>
    </location>
</feature>
<keyword evidence="3" id="KW-0812">Transmembrane</keyword>
<keyword evidence="3" id="KW-1133">Transmembrane helix</keyword>
<protein>
    <recommendedName>
        <fullName evidence="6">Coiled-coil protein</fullName>
    </recommendedName>
</protein>
<evidence type="ECO:0008006" key="6">
    <source>
        <dbReference type="Google" id="ProtNLM"/>
    </source>
</evidence>
<name>A0A378JLD3_9GAMM</name>
<evidence type="ECO:0000256" key="1">
    <source>
        <dbReference type="SAM" id="Coils"/>
    </source>
</evidence>
<sequence length="1022" mass="114791">MPGPRSAKGLLHQYNEDELKKFIKRKYDKDSQLKLPRISLVPGYIGGTQVDTYTKTSPDCTNGHISFLKKNGHAENFTWTTTPQNLKRAVRWGIIKPESLTGKVIACLGQYRILAHERVAKGMVSNTQHIKLELLDVYQDRIEALQDLERLVNNDNSEMDFVKAVDAYIQKIHNIQANLNLQSLAEVNPGTRAKILADLNEEVSKARAYLTDLSGKNLRPYNRARGRHSILEFVKQQTMRHLYELQGVNQDLTYSNQRFFALTRGELNDYIEDARKIIDDYEGDPRNIITAAHQGNFTPEKSSKVKEGEGPATLVTYDFTAEHLNGKQERQVLLAISFIEGWDEVDYTNPKKPKVKRKGKDEKEELSFIAATRWKTHRNFKAFIISFAYFIGNIFKSMIWPIKPWQEETWKDKEFHLAATELFKHAKLDEPMWYKFSRSVKKVGDALLDLFKGVFNVGGKLFHQVSFGIRDDWYLTESVEPLEDTFKEVQKEIDNIDAEEKKLLEKTLSKLESKLNENGKFIKGLNSKVEEGYPLAKVPYHLTAGEQNDILTSMVRGVNGFANVFTHNIFAKDPVAGLAFLSTYAIGGAVIFFPAVCKAFLPSAYINWFTHASYCMGSSHEAAAIAGGSTQAQIGSSVIDLIAHGPTSSTMQVVSDIVENPITVAAGCVLAYSLGYYLVNGIKGHTIPYVSDFFQSDLGSVPQTGYPLIGAKVGISIYEGFHTPANNPYIIVALTYKHGEVDEKTEKYRIDLTQEDLRIREQMRIATWLVENAEHLPKLKPKSLITIARQIDTHFSEEEAAALKKLLYPEKKHSIAYQLFAIPTSYIPTLLRVLINSVMSFVALVAGKPNPGGPIKQALKDLRTKITTDLTRLINTNAELVKLVYTGIASIFKVLTFVGVMAISRVAGWAGMSPGHNVHRGIAKVHNFFRSVGEFFYPARAIKNVVVAHPTSVITKVEESYSKLLHKLGKQAKLIPQEEVKQWGGPDKMSLGASNLEVPPEKQNEEIFQSSEDGKIVKNLLT</sequence>
<evidence type="ECO:0000256" key="3">
    <source>
        <dbReference type="SAM" id="Phobius"/>
    </source>
</evidence>
<feature type="transmembrane region" description="Helical" evidence="3">
    <location>
        <begin position="575"/>
        <end position="597"/>
    </location>
</feature>
<dbReference type="OrthoDB" id="5630399at2"/>
<dbReference type="EMBL" id="UGOD01000001">
    <property type="protein sequence ID" value="STX51113.1"/>
    <property type="molecule type" value="Genomic_DNA"/>
</dbReference>
<keyword evidence="1" id="KW-0175">Coiled coil</keyword>
<evidence type="ECO:0000313" key="5">
    <source>
        <dbReference type="Proteomes" id="UP000254794"/>
    </source>
</evidence>
<keyword evidence="5" id="KW-1185">Reference proteome</keyword>
<evidence type="ECO:0000313" key="4">
    <source>
        <dbReference type="EMBL" id="STX51113.1"/>
    </source>
</evidence>
<feature type="coiled-coil region" evidence="1">
    <location>
        <begin position="479"/>
        <end position="506"/>
    </location>
</feature>
<dbReference type="Proteomes" id="UP000254794">
    <property type="component" value="Unassembled WGS sequence"/>
</dbReference>
<dbReference type="RefSeq" id="WP_115330769.1">
    <property type="nucleotide sequence ID" value="NZ_CAAAHP010000001.1"/>
</dbReference>